<dbReference type="InterPro" id="IPR004843">
    <property type="entry name" value="Calcineurin-like_PHP"/>
</dbReference>
<dbReference type="Gene3D" id="3.60.21.10">
    <property type="match status" value="1"/>
</dbReference>
<dbReference type="RefSeq" id="WP_117457133.1">
    <property type="nucleotide sequence ID" value="NZ_JACRTP010000004.1"/>
</dbReference>
<dbReference type="Pfam" id="PF00149">
    <property type="entry name" value="Metallophos"/>
    <property type="match status" value="1"/>
</dbReference>
<dbReference type="Proteomes" id="UP000661649">
    <property type="component" value="Unassembled WGS sequence"/>
</dbReference>
<evidence type="ECO:0000313" key="3">
    <source>
        <dbReference type="Proteomes" id="UP000661649"/>
    </source>
</evidence>
<keyword evidence="3" id="KW-1185">Reference proteome</keyword>
<dbReference type="EMBL" id="JACRTP010000004">
    <property type="protein sequence ID" value="MBC8629026.1"/>
    <property type="molecule type" value="Genomic_DNA"/>
</dbReference>
<dbReference type="SUPFAM" id="SSF56300">
    <property type="entry name" value="Metallo-dependent phosphatases"/>
    <property type="match status" value="1"/>
</dbReference>
<reference evidence="2 3" key="1">
    <citation type="submission" date="2020-08" db="EMBL/GenBank/DDBJ databases">
        <title>Genome public.</title>
        <authorList>
            <person name="Liu C."/>
            <person name="Sun Q."/>
        </authorList>
    </citation>
    <scope>NUCLEOTIDE SEQUENCE [LARGE SCALE GENOMIC DNA]</scope>
    <source>
        <strain evidence="2 3">3_YM_SP_D4_24.mj</strain>
    </source>
</reference>
<proteinExistence type="predicted"/>
<feature type="domain" description="Calcineurin-like phosphoesterase" evidence="1">
    <location>
        <begin position="2"/>
        <end position="232"/>
    </location>
</feature>
<name>A0ABR7PDX5_9FIRM</name>
<dbReference type="InterPro" id="IPR029052">
    <property type="entry name" value="Metallo-depent_PP-like"/>
</dbReference>
<protein>
    <submittedName>
        <fullName evidence="2">Metallophosphoesterase</fullName>
    </submittedName>
</protein>
<gene>
    <name evidence="2" type="ORF">H8712_10470</name>
</gene>
<organism evidence="2 3">
    <name type="scientific">Blautia stercoris</name>
    <dbReference type="NCBI Taxonomy" id="871664"/>
    <lineage>
        <taxon>Bacteria</taxon>
        <taxon>Bacillati</taxon>
        <taxon>Bacillota</taxon>
        <taxon>Clostridia</taxon>
        <taxon>Lachnospirales</taxon>
        <taxon>Lachnospiraceae</taxon>
        <taxon>Blautia</taxon>
    </lineage>
</organism>
<comment type="caution">
    <text evidence="2">The sequence shown here is derived from an EMBL/GenBank/DDBJ whole genome shotgun (WGS) entry which is preliminary data.</text>
</comment>
<evidence type="ECO:0000313" key="2">
    <source>
        <dbReference type="EMBL" id="MBC8629026.1"/>
    </source>
</evidence>
<sequence length="251" mass="29955">MIYITGDCHREYRRFNTQNFPEQKGMTKEDYVIVCGDFGGVWSFEKEDKEEKHLLNWLEEKPFTTLFVDGNHENFDRLYGYPIENWHGGKVHKIRPSVLHLMRGQVFEICNRRIFTFGGASSHDISGGILEMDTPNFRGEIKRLNREEIPYRINHWSWWAQELPSKEEMEEGRRNLAEHNNTVDFIVTHCCASSTQQLLGREGFEDDIETRYLEEIRQNINFKKWFFGHYHDNQNVTEKEILLYEQVIRIA</sequence>
<accession>A0ABR7PDX5</accession>
<evidence type="ECO:0000259" key="1">
    <source>
        <dbReference type="Pfam" id="PF00149"/>
    </source>
</evidence>